<evidence type="ECO:0000313" key="12">
    <source>
        <dbReference type="Proteomes" id="UP000782705"/>
    </source>
</evidence>
<evidence type="ECO:0000256" key="8">
    <source>
        <dbReference type="PIRNR" id="PIRNR006351"/>
    </source>
</evidence>
<accession>A0ABQ6YZM5</accession>
<evidence type="ECO:0000256" key="7">
    <source>
        <dbReference type="ARBA" id="ARBA00023136"/>
    </source>
</evidence>
<feature type="domain" description="PTS EIIC type-3" evidence="10">
    <location>
        <begin position="8"/>
        <end position="409"/>
    </location>
</feature>
<keyword evidence="3 8" id="KW-1003">Cell membrane</keyword>
<dbReference type="PANTHER" id="PTHR33989:SF4">
    <property type="entry name" value="PTS SYSTEM N,N'-DIACETYLCHITOBIOSE-SPECIFIC EIIC COMPONENT"/>
    <property type="match status" value="1"/>
</dbReference>
<dbReference type="RefSeq" id="WP_161902128.1">
    <property type="nucleotide sequence ID" value="NZ_MAEL01000038.1"/>
</dbReference>
<dbReference type="InterPro" id="IPR004501">
    <property type="entry name" value="PTS_EIIC_3"/>
</dbReference>
<feature type="transmembrane region" description="Helical" evidence="9">
    <location>
        <begin position="217"/>
        <end position="240"/>
    </location>
</feature>
<dbReference type="EMBL" id="MAEL01000038">
    <property type="protein sequence ID" value="KAF1303784.1"/>
    <property type="molecule type" value="Genomic_DNA"/>
</dbReference>
<evidence type="ECO:0000256" key="2">
    <source>
        <dbReference type="ARBA" id="ARBA00022448"/>
    </source>
</evidence>
<evidence type="ECO:0000256" key="4">
    <source>
        <dbReference type="ARBA" id="ARBA00022597"/>
    </source>
</evidence>
<comment type="caution">
    <text evidence="11">The sequence shown here is derived from an EMBL/GenBank/DDBJ whole genome shotgun (WGS) entry which is preliminary data.</text>
</comment>
<evidence type="ECO:0000256" key="3">
    <source>
        <dbReference type="ARBA" id="ARBA00022475"/>
    </source>
</evidence>
<dbReference type="InterPro" id="IPR003352">
    <property type="entry name" value="PTS_EIIC"/>
</dbReference>
<evidence type="ECO:0000256" key="5">
    <source>
        <dbReference type="ARBA" id="ARBA00022692"/>
    </source>
</evidence>
<keyword evidence="4 8" id="KW-0762">Sugar transport</keyword>
<keyword evidence="7 8" id="KW-0472">Membrane</keyword>
<feature type="transmembrane region" description="Helical" evidence="9">
    <location>
        <begin position="173"/>
        <end position="197"/>
    </location>
</feature>
<keyword evidence="12" id="KW-1185">Reference proteome</keyword>
<dbReference type="PIRSF" id="PIRSF006351">
    <property type="entry name" value="PTS_EIIC-Cellobiose"/>
    <property type="match status" value="1"/>
</dbReference>
<feature type="transmembrane region" description="Helical" evidence="9">
    <location>
        <begin position="134"/>
        <end position="153"/>
    </location>
</feature>
<keyword evidence="5 9" id="KW-0812">Transmembrane</keyword>
<dbReference type="Pfam" id="PF02378">
    <property type="entry name" value="PTS_EIIC"/>
    <property type="match status" value="1"/>
</dbReference>
<feature type="transmembrane region" description="Helical" evidence="9">
    <location>
        <begin position="32"/>
        <end position="53"/>
    </location>
</feature>
<feature type="transmembrane region" description="Helical" evidence="9">
    <location>
        <begin position="78"/>
        <end position="96"/>
    </location>
</feature>
<evidence type="ECO:0000313" key="11">
    <source>
        <dbReference type="EMBL" id="KAF1303784.1"/>
    </source>
</evidence>
<gene>
    <name evidence="11" type="ORF">BAU17_11400</name>
</gene>
<dbReference type="Proteomes" id="UP000782705">
    <property type="component" value="Unassembled WGS sequence"/>
</dbReference>
<feature type="transmembrane region" description="Helical" evidence="9">
    <location>
        <begin position="285"/>
        <end position="305"/>
    </location>
</feature>
<keyword evidence="2 8" id="KW-0813">Transport</keyword>
<feature type="transmembrane region" description="Helical" evidence="9">
    <location>
        <begin position="380"/>
        <end position="409"/>
    </location>
</feature>
<comment type="subcellular location">
    <subcellularLocation>
        <location evidence="1">Cell membrane</location>
        <topology evidence="1">Multi-pass membrane protein</topology>
    </subcellularLocation>
</comment>
<evidence type="ECO:0000256" key="9">
    <source>
        <dbReference type="SAM" id="Phobius"/>
    </source>
</evidence>
<feature type="transmembrane region" description="Helical" evidence="9">
    <location>
        <begin position="340"/>
        <end position="360"/>
    </location>
</feature>
<keyword evidence="6 9" id="KW-1133">Transmembrane helix</keyword>
<evidence type="ECO:0000256" key="1">
    <source>
        <dbReference type="ARBA" id="ARBA00004651"/>
    </source>
</evidence>
<dbReference type="InterPro" id="IPR051088">
    <property type="entry name" value="PTS_Sugar-EIIC/EIIB"/>
</dbReference>
<name>A0ABQ6YZM5_9ENTE</name>
<dbReference type="NCBIfam" id="TIGR00410">
    <property type="entry name" value="lacE"/>
    <property type="match status" value="1"/>
</dbReference>
<reference evidence="11 12" key="1">
    <citation type="submission" date="2016-06" db="EMBL/GenBank/DDBJ databases">
        <title>Four novel species of enterococci isolated from chicken manure.</title>
        <authorList>
            <person name="Van Tyne D."/>
        </authorList>
    </citation>
    <scope>NUCLEOTIDE SEQUENCE [LARGE SCALE GENOMIC DNA]</scope>
    <source>
        <strain evidence="11 12">CU12B</strain>
    </source>
</reference>
<dbReference type="PROSITE" id="PS51105">
    <property type="entry name" value="PTS_EIIC_TYPE_3"/>
    <property type="match status" value="1"/>
</dbReference>
<protein>
    <recommendedName>
        <fullName evidence="8">Permease IIC component</fullName>
    </recommendedName>
</protein>
<dbReference type="PANTHER" id="PTHR33989">
    <property type="match status" value="1"/>
</dbReference>
<feature type="transmembrane region" description="Helical" evidence="9">
    <location>
        <begin position="103"/>
        <end position="122"/>
    </location>
</feature>
<evidence type="ECO:0000259" key="10">
    <source>
        <dbReference type="PROSITE" id="PS51105"/>
    </source>
</evidence>
<dbReference type="NCBIfam" id="TIGR00359">
    <property type="entry name" value="cello_pts_IIC"/>
    <property type="match status" value="1"/>
</dbReference>
<proteinExistence type="predicted"/>
<comment type="function">
    <text evidence="8">The phosphoenolpyruvate-dependent sugar phosphotransferase system (PTS), a major carbohydrate active -transport system, catalyzes the phosphorylation of incoming sugar substrates concomitant with their translocation across the cell membrane.</text>
</comment>
<dbReference type="InterPro" id="IPR004796">
    <property type="entry name" value="PTS_IIC_cello"/>
</dbReference>
<organism evidence="11 12">
    <name type="scientific">Candidatus Enterococcus willemsii</name>
    <dbReference type="NCBI Taxonomy" id="1857215"/>
    <lineage>
        <taxon>Bacteria</taxon>
        <taxon>Bacillati</taxon>
        <taxon>Bacillota</taxon>
        <taxon>Bacilli</taxon>
        <taxon>Lactobacillales</taxon>
        <taxon>Enterococcaceae</taxon>
        <taxon>Enterococcus</taxon>
    </lineage>
</organism>
<evidence type="ECO:0000256" key="6">
    <source>
        <dbReference type="ARBA" id="ARBA00022989"/>
    </source>
</evidence>
<sequence>MEKFVNALEGKLGPIAYKLNSNRYLSAIKNGFFVAMPLLIIGSMFLLITQIPIDPYLNFMESVLGSEWKTLFLKVNDMTMNAMTIFVVLGIAAELAKFYKVDIIPSQAIAIVSFFILTPLSSYDEASFLPLTNFGAAGLFVGMITAILAVEIYRWVVQRGWVIKMPDSVPSNVAASFSALVPGFFVIIIFNLIRIGFVYTSYGSAHNFIFEVLQTPLLALGSSLPATIIILLFEALLWSFGIHGSNIVGAVMQPIWIALTVENAAAFEAGTTIPNIVNYQFYSNFVKLGGSSATIGLAIACVFFARSTQFKTLGRLSIGPAIFNINEPLIFGIPIILNPVMLIPFIIAPILMAVIAYVTMATGLVPYPNGVNLPWTMPPIISGFIVSGWRGGLLQLVQIILSFILYYPFFKMQDDTAYKTEIEPTETA</sequence>